<sequence>MIVVTGGAGFIGSAIAQELNTRGRTDLIIVDDIDHPEKEKNIASIKFQELRSKNSFLKEIINKKIASVDVILHMGACSSTTETDEKFIDQNNYRYTRHLASFALENNIRFIYASSAATYGNGDMGYSDDESKLSILKPLNLYGESKHKFDLWAQNEGILDRIVGLKYFNIFGPNEYHKENMRSMVLKGFVQAMERSKICLFKSYRKEYQDG</sequence>
<accession>A0A382W909</accession>
<evidence type="ECO:0000259" key="3">
    <source>
        <dbReference type="Pfam" id="PF01370"/>
    </source>
</evidence>
<proteinExistence type="predicted"/>
<evidence type="ECO:0000256" key="1">
    <source>
        <dbReference type="ARBA" id="ARBA00022857"/>
    </source>
</evidence>
<dbReference type="InterPro" id="IPR036291">
    <property type="entry name" value="NAD(P)-bd_dom_sf"/>
</dbReference>
<dbReference type="EMBL" id="UINC01158005">
    <property type="protein sequence ID" value="SVD55303.1"/>
    <property type="molecule type" value="Genomic_DNA"/>
</dbReference>
<keyword evidence="2" id="KW-0119">Carbohydrate metabolism</keyword>
<organism evidence="4">
    <name type="scientific">marine metagenome</name>
    <dbReference type="NCBI Taxonomy" id="408172"/>
    <lineage>
        <taxon>unclassified sequences</taxon>
        <taxon>metagenomes</taxon>
        <taxon>ecological metagenomes</taxon>
    </lineage>
</organism>
<gene>
    <name evidence="4" type="ORF">METZ01_LOCUS408157</name>
</gene>
<feature type="domain" description="NAD-dependent epimerase/dehydratase" evidence="3">
    <location>
        <begin position="2"/>
        <end position="200"/>
    </location>
</feature>
<dbReference type="Pfam" id="PF01370">
    <property type="entry name" value="Epimerase"/>
    <property type="match status" value="1"/>
</dbReference>
<evidence type="ECO:0000313" key="4">
    <source>
        <dbReference type="EMBL" id="SVD55303.1"/>
    </source>
</evidence>
<dbReference type="InterPro" id="IPR001509">
    <property type="entry name" value="Epimerase_deHydtase"/>
</dbReference>
<reference evidence="4" key="1">
    <citation type="submission" date="2018-05" db="EMBL/GenBank/DDBJ databases">
        <authorList>
            <person name="Lanie J.A."/>
            <person name="Ng W.-L."/>
            <person name="Kazmierczak K.M."/>
            <person name="Andrzejewski T.M."/>
            <person name="Davidsen T.M."/>
            <person name="Wayne K.J."/>
            <person name="Tettelin H."/>
            <person name="Glass J.I."/>
            <person name="Rusch D."/>
            <person name="Podicherti R."/>
            <person name="Tsui H.-C.T."/>
            <person name="Winkler M.E."/>
        </authorList>
    </citation>
    <scope>NUCLEOTIDE SEQUENCE</scope>
</reference>
<protein>
    <recommendedName>
        <fullName evidence="3">NAD-dependent epimerase/dehydratase domain-containing protein</fullName>
    </recommendedName>
</protein>
<feature type="non-terminal residue" evidence="4">
    <location>
        <position position="211"/>
    </location>
</feature>
<dbReference type="PANTHER" id="PTHR43103:SF3">
    <property type="entry name" value="ADP-L-GLYCERO-D-MANNO-HEPTOSE-6-EPIMERASE"/>
    <property type="match status" value="1"/>
</dbReference>
<name>A0A382W909_9ZZZZ</name>
<dbReference type="AlphaFoldDB" id="A0A382W909"/>
<dbReference type="Gene3D" id="3.40.50.720">
    <property type="entry name" value="NAD(P)-binding Rossmann-like Domain"/>
    <property type="match status" value="1"/>
</dbReference>
<dbReference type="PANTHER" id="PTHR43103">
    <property type="entry name" value="NUCLEOSIDE-DIPHOSPHATE-SUGAR EPIMERASE"/>
    <property type="match status" value="1"/>
</dbReference>
<keyword evidence="1" id="KW-0521">NADP</keyword>
<dbReference type="SUPFAM" id="SSF51735">
    <property type="entry name" value="NAD(P)-binding Rossmann-fold domains"/>
    <property type="match status" value="1"/>
</dbReference>
<evidence type="ECO:0000256" key="2">
    <source>
        <dbReference type="ARBA" id="ARBA00023277"/>
    </source>
</evidence>